<evidence type="ECO:0000313" key="2">
    <source>
        <dbReference type="Proteomes" id="UP001595912"/>
    </source>
</evidence>
<keyword evidence="2" id="KW-1185">Reference proteome</keyword>
<organism evidence="1 2">
    <name type="scientific">Dactylosporangium cerinum</name>
    <dbReference type="NCBI Taxonomy" id="1434730"/>
    <lineage>
        <taxon>Bacteria</taxon>
        <taxon>Bacillati</taxon>
        <taxon>Actinomycetota</taxon>
        <taxon>Actinomycetes</taxon>
        <taxon>Micromonosporales</taxon>
        <taxon>Micromonosporaceae</taxon>
        <taxon>Dactylosporangium</taxon>
    </lineage>
</organism>
<reference evidence="2" key="1">
    <citation type="journal article" date="2019" name="Int. J. Syst. Evol. Microbiol.">
        <title>The Global Catalogue of Microorganisms (GCM) 10K type strain sequencing project: providing services to taxonomists for standard genome sequencing and annotation.</title>
        <authorList>
            <consortium name="The Broad Institute Genomics Platform"/>
            <consortium name="The Broad Institute Genome Sequencing Center for Infectious Disease"/>
            <person name="Wu L."/>
            <person name="Ma J."/>
        </authorList>
    </citation>
    <scope>NUCLEOTIDE SEQUENCE [LARGE SCALE GENOMIC DNA]</scope>
    <source>
        <strain evidence="2">CGMCC 4.7152</strain>
    </source>
</reference>
<protein>
    <submittedName>
        <fullName evidence="1">Uncharacterized protein</fullName>
    </submittedName>
</protein>
<gene>
    <name evidence="1" type="ORF">ACFPIJ_14665</name>
</gene>
<proteinExistence type="predicted"/>
<comment type="caution">
    <text evidence="1">The sequence shown here is derived from an EMBL/GenBank/DDBJ whole genome shotgun (WGS) entry which is preliminary data.</text>
</comment>
<sequence>MWPEGLPHHVEAHDVRLPGEAGAVAAWGAAPTGGNPAALDGAAPLRPFLFHRTPGGLEPIWLGEV</sequence>
<accession>A0ABV9VSS8</accession>
<dbReference type="EMBL" id="JBHSIU010000014">
    <property type="protein sequence ID" value="MFC4999077.1"/>
    <property type="molecule type" value="Genomic_DNA"/>
</dbReference>
<dbReference type="RefSeq" id="WP_380115395.1">
    <property type="nucleotide sequence ID" value="NZ_JBHSIU010000014.1"/>
</dbReference>
<name>A0ABV9VSS8_9ACTN</name>
<evidence type="ECO:0000313" key="1">
    <source>
        <dbReference type="EMBL" id="MFC4999077.1"/>
    </source>
</evidence>
<dbReference type="Proteomes" id="UP001595912">
    <property type="component" value="Unassembled WGS sequence"/>
</dbReference>